<sequence length="644" mass="68446">MPDERCRHEQADHRPRHRPDRYGHDRAGERRPVTTTASDLGQATAVTAVRRPHASREYVALAALLLGTACAYLWNLSANGWGNTFYSAAVQAGSQSWQAFFFGSSDAANTITVDKTPASLWPMEICVRIFGLSSWSIQLPQVLMGVAAVALLWVTVRRSFGPTAGLLAGLALASTPVAALMFRFDNPDALLVLLMVAAVWAMTRALDDGRWRWLVLCGALVGFGFLAKQLQVLLVLPALAATYLIAGPPELGKRVLQLFAAAAAMVAGAGWWLLIAQLWPASSRPWFGGSKHNSIIELTLGYNGLDRIAGSAPSATSDSPWVRMFTSGRGIGRLFDSTVGGQISWLIPAALLLLVAGLVLRGRAARTDPQRAALILFGGWGLVTGLVFSFMSGTFHEYYTVALAPAVAAVVGAGAVMLWREREKRWTRAVLTLCLLATTVTAWVMLSRDAVFLPWLRWVVLSVGVVTALTLSFGASRPATGAAVAAVLVALAGPAAYTADTIANPHTGGIPLAGPTVRDEQARGPEPAGAPSDQVLARLTQNGTDYTWVAAAVSSMKAAEFQLDSGRPVMPIGGFAGGDPAPTLAQFQDDVAQARIHYFIAGKAMGASTDTEGAKITQWVQETFTPTTVDGITLYDLTTPHTAS</sequence>
<keyword evidence="6 9" id="KW-1133">Transmembrane helix</keyword>
<keyword evidence="13" id="KW-1185">Reference proteome</keyword>
<keyword evidence="2" id="KW-1003">Cell membrane</keyword>
<reference evidence="12 13" key="1">
    <citation type="submission" date="2021-07" db="EMBL/GenBank/DDBJ databases">
        <title>Whole Genome Sequence of Nocardia Iowensis.</title>
        <authorList>
            <person name="Lamm A."/>
            <person name="Collins-Fairclough A.M."/>
            <person name="Bunk B."/>
            <person name="Sproer C."/>
        </authorList>
    </citation>
    <scope>NUCLEOTIDE SEQUENCE [LARGE SCALE GENOMIC DNA]</scope>
    <source>
        <strain evidence="12 13">NRRL 5646</strain>
    </source>
</reference>
<name>A0ABX8RFU8_NOCIO</name>
<evidence type="ECO:0000256" key="5">
    <source>
        <dbReference type="ARBA" id="ARBA00022692"/>
    </source>
</evidence>
<evidence type="ECO:0000256" key="4">
    <source>
        <dbReference type="ARBA" id="ARBA00022679"/>
    </source>
</evidence>
<keyword evidence="7 9" id="KW-0472">Membrane</keyword>
<feature type="compositionally biased region" description="Basic and acidic residues" evidence="8">
    <location>
        <begin position="20"/>
        <end position="32"/>
    </location>
</feature>
<feature type="transmembrane region" description="Helical" evidence="9">
    <location>
        <begin position="189"/>
        <end position="206"/>
    </location>
</feature>
<feature type="transmembrane region" description="Helical" evidence="9">
    <location>
        <begin position="398"/>
        <end position="419"/>
    </location>
</feature>
<dbReference type="InterPro" id="IPR056785">
    <property type="entry name" value="YkcA/B-like_C"/>
</dbReference>
<feature type="transmembrane region" description="Helical" evidence="9">
    <location>
        <begin position="452"/>
        <end position="472"/>
    </location>
</feature>
<keyword evidence="5 9" id="KW-0812">Transmembrane</keyword>
<comment type="subcellular location">
    <subcellularLocation>
        <location evidence="1">Cell membrane</location>
        <topology evidence="1">Multi-pass membrane protein</topology>
    </subcellularLocation>
</comment>
<keyword evidence="3" id="KW-0328">Glycosyltransferase</keyword>
<feature type="transmembrane region" description="Helical" evidence="9">
    <location>
        <begin position="372"/>
        <end position="392"/>
    </location>
</feature>
<organism evidence="12 13">
    <name type="scientific">Nocardia iowensis</name>
    <dbReference type="NCBI Taxonomy" id="204891"/>
    <lineage>
        <taxon>Bacteria</taxon>
        <taxon>Bacillati</taxon>
        <taxon>Actinomycetota</taxon>
        <taxon>Actinomycetes</taxon>
        <taxon>Mycobacteriales</taxon>
        <taxon>Nocardiaceae</taxon>
        <taxon>Nocardia</taxon>
    </lineage>
</organism>
<accession>A0ABX8RFU8</accession>
<gene>
    <name evidence="12" type="ORF">KV110_23085</name>
</gene>
<dbReference type="PANTHER" id="PTHR33908:SF3">
    <property type="entry name" value="UNDECAPRENYL PHOSPHATE-ALPHA-4-AMINO-4-DEOXY-L-ARABINOSE ARABINOSYL TRANSFERASE"/>
    <property type="match status" value="1"/>
</dbReference>
<feature type="domain" description="Putative mannosyltransferase YkcA/B-like C-terminal" evidence="11">
    <location>
        <begin position="536"/>
        <end position="622"/>
    </location>
</feature>
<dbReference type="InterPro" id="IPR038731">
    <property type="entry name" value="RgtA/B/C-like"/>
</dbReference>
<feature type="compositionally biased region" description="Basic and acidic residues" evidence="8">
    <location>
        <begin position="1"/>
        <end position="13"/>
    </location>
</feature>
<dbReference type="Proteomes" id="UP000694257">
    <property type="component" value="Chromosome"/>
</dbReference>
<proteinExistence type="predicted"/>
<dbReference type="Pfam" id="PF24878">
    <property type="entry name" value="YkcB_C"/>
    <property type="match status" value="1"/>
</dbReference>
<dbReference type="InterPro" id="IPR050297">
    <property type="entry name" value="LipidA_mod_glycosyltrf_83"/>
</dbReference>
<evidence type="ECO:0000313" key="12">
    <source>
        <dbReference type="EMBL" id="QXN88484.1"/>
    </source>
</evidence>
<feature type="transmembrane region" description="Helical" evidence="9">
    <location>
        <begin position="343"/>
        <end position="360"/>
    </location>
</feature>
<feature type="region of interest" description="Disordered" evidence="8">
    <location>
        <begin position="1"/>
        <end position="37"/>
    </location>
</feature>
<evidence type="ECO:0000256" key="3">
    <source>
        <dbReference type="ARBA" id="ARBA00022676"/>
    </source>
</evidence>
<feature type="transmembrane region" description="Helical" evidence="9">
    <location>
        <begin position="426"/>
        <end position="446"/>
    </location>
</feature>
<protein>
    <submittedName>
        <fullName evidence="12">Glycosyltransferase family 39 protein</fullName>
    </submittedName>
</protein>
<evidence type="ECO:0000256" key="9">
    <source>
        <dbReference type="SAM" id="Phobius"/>
    </source>
</evidence>
<evidence type="ECO:0000259" key="10">
    <source>
        <dbReference type="Pfam" id="PF13231"/>
    </source>
</evidence>
<feature type="transmembrane region" description="Helical" evidence="9">
    <location>
        <begin position="163"/>
        <end position="183"/>
    </location>
</feature>
<evidence type="ECO:0000313" key="13">
    <source>
        <dbReference type="Proteomes" id="UP000694257"/>
    </source>
</evidence>
<evidence type="ECO:0000259" key="11">
    <source>
        <dbReference type="Pfam" id="PF24878"/>
    </source>
</evidence>
<dbReference type="EMBL" id="CP078145">
    <property type="protein sequence ID" value="QXN88484.1"/>
    <property type="molecule type" value="Genomic_DNA"/>
</dbReference>
<keyword evidence="4" id="KW-0808">Transferase</keyword>
<evidence type="ECO:0000256" key="7">
    <source>
        <dbReference type="ARBA" id="ARBA00023136"/>
    </source>
</evidence>
<feature type="transmembrane region" description="Helical" evidence="9">
    <location>
        <begin position="258"/>
        <end position="279"/>
    </location>
</feature>
<feature type="domain" description="Glycosyltransferase RgtA/B/C/D-like" evidence="10">
    <location>
        <begin position="114"/>
        <end position="269"/>
    </location>
</feature>
<feature type="transmembrane region" description="Helical" evidence="9">
    <location>
        <begin position="58"/>
        <end position="76"/>
    </location>
</feature>
<evidence type="ECO:0000256" key="2">
    <source>
        <dbReference type="ARBA" id="ARBA00022475"/>
    </source>
</evidence>
<dbReference type="Pfam" id="PF13231">
    <property type="entry name" value="PMT_2"/>
    <property type="match status" value="1"/>
</dbReference>
<evidence type="ECO:0000256" key="1">
    <source>
        <dbReference type="ARBA" id="ARBA00004651"/>
    </source>
</evidence>
<dbReference type="PANTHER" id="PTHR33908">
    <property type="entry name" value="MANNOSYLTRANSFERASE YKCB-RELATED"/>
    <property type="match status" value="1"/>
</dbReference>
<feature type="transmembrane region" description="Helical" evidence="9">
    <location>
        <begin position="479"/>
        <end position="497"/>
    </location>
</feature>
<evidence type="ECO:0000256" key="8">
    <source>
        <dbReference type="SAM" id="MobiDB-lite"/>
    </source>
</evidence>
<feature type="transmembrane region" description="Helical" evidence="9">
    <location>
        <begin position="233"/>
        <end position="251"/>
    </location>
</feature>
<evidence type="ECO:0000256" key="6">
    <source>
        <dbReference type="ARBA" id="ARBA00022989"/>
    </source>
</evidence>